<dbReference type="SUPFAM" id="SSF56784">
    <property type="entry name" value="HAD-like"/>
    <property type="match status" value="1"/>
</dbReference>
<evidence type="ECO:0000313" key="4">
    <source>
        <dbReference type="Proteomes" id="UP000054383"/>
    </source>
</evidence>
<dbReference type="InterPro" id="IPR001830">
    <property type="entry name" value="Glyco_trans_20"/>
</dbReference>
<evidence type="ECO:0000256" key="2">
    <source>
        <dbReference type="SAM" id="MobiDB-lite"/>
    </source>
</evidence>
<dbReference type="SUPFAM" id="SSF53756">
    <property type="entry name" value="UDP-Glycosyltransferase/glycogen phosphorylase"/>
    <property type="match status" value="1"/>
</dbReference>
<proteinExistence type="inferred from homology"/>
<dbReference type="Gene3D" id="3.40.50.2000">
    <property type="entry name" value="Glycogen Phosphorylase B"/>
    <property type="match status" value="2"/>
</dbReference>
<feature type="compositionally biased region" description="Polar residues" evidence="2">
    <location>
        <begin position="90"/>
        <end position="112"/>
    </location>
</feature>
<dbReference type="OMA" id="SHDFIHC"/>
<gene>
    <name evidence="3" type="ORF">PISL3812_07060</name>
</gene>
<dbReference type="PANTHER" id="PTHR10788">
    <property type="entry name" value="TREHALOSE-6-PHOSPHATE SYNTHASE"/>
    <property type="match status" value="1"/>
</dbReference>
<comment type="similarity">
    <text evidence="1">In the N-terminal section; belongs to the glycosyltransferase 20 family.</text>
</comment>
<dbReference type="STRING" id="28573.A0A0U1M366"/>
<dbReference type="GO" id="GO:0005992">
    <property type="term" value="P:trehalose biosynthetic process"/>
    <property type="evidence" value="ECO:0007669"/>
    <property type="project" value="InterPro"/>
</dbReference>
<protein>
    <submittedName>
        <fullName evidence="3">Alpha,alpha-trehalose-phosphate synthase (UDP-forming)</fullName>
    </submittedName>
</protein>
<dbReference type="AlphaFoldDB" id="A0A0U1M366"/>
<accession>A0A0U1M366</accession>
<reference evidence="3 4" key="1">
    <citation type="submission" date="2015-04" db="EMBL/GenBank/DDBJ databases">
        <authorList>
            <person name="Syromyatnikov M.Y."/>
            <person name="Popov V.N."/>
        </authorList>
    </citation>
    <scope>NUCLEOTIDE SEQUENCE [LARGE SCALE GENOMIC DNA]</scope>
    <source>
        <strain evidence="3">WF-38-12</strain>
    </source>
</reference>
<dbReference type="Pfam" id="PF02358">
    <property type="entry name" value="Trehalose_PPase"/>
    <property type="match status" value="1"/>
</dbReference>
<feature type="region of interest" description="Disordered" evidence="2">
    <location>
        <begin position="70"/>
        <end position="134"/>
    </location>
</feature>
<dbReference type="GO" id="GO:0005829">
    <property type="term" value="C:cytosol"/>
    <property type="evidence" value="ECO:0007669"/>
    <property type="project" value="TreeGrafter"/>
</dbReference>
<dbReference type="InterPro" id="IPR003337">
    <property type="entry name" value="Trehalose_PPase"/>
</dbReference>
<dbReference type="CDD" id="cd03788">
    <property type="entry name" value="GT20_TPS"/>
    <property type="match status" value="1"/>
</dbReference>
<evidence type="ECO:0000313" key="3">
    <source>
        <dbReference type="EMBL" id="CRG90019.1"/>
    </source>
</evidence>
<dbReference type="PANTHER" id="PTHR10788:SF15">
    <property type="entry name" value="TREHALOSE SYNTHASE COMPLEX REGULATORY SUBUNIT TPS3-RELATED"/>
    <property type="match status" value="1"/>
</dbReference>
<name>A0A0U1M366_TALIS</name>
<dbReference type="Proteomes" id="UP000054383">
    <property type="component" value="Unassembled WGS sequence"/>
</dbReference>
<organism evidence="3 4">
    <name type="scientific">Talaromyces islandicus</name>
    <name type="common">Penicillium islandicum</name>
    <dbReference type="NCBI Taxonomy" id="28573"/>
    <lineage>
        <taxon>Eukaryota</taxon>
        <taxon>Fungi</taxon>
        <taxon>Dikarya</taxon>
        <taxon>Ascomycota</taxon>
        <taxon>Pezizomycotina</taxon>
        <taxon>Eurotiomycetes</taxon>
        <taxon>Eurotiomycetidae</taxon>
        <taxon>Eurotiales</taxon>
        <taxon>Trichocomaceae</taxon>
        <taxon>Talaromyces</taxon>
        <taxon>Talaromyces sect. Islandici</taxon>
    </lineage>
</organism>
<dbReference type="GO" id="GO:0004805">
    <property type="term" value="F:trehalose-phosphatase activity"/>
    <property type="evidence" value="ECO:0007669"/>
    <property type="project" value="TreeGrafter"/>
</dbReference>
<dbReference type="Gene3D" id="3.40.50.1000">
    <property type="entry name" value="HAD superfamily/HAD-like"/>
    <property type="match status" value="1"/>
</dbReference>
<dbReference type="EMBL" id="CVMT01000007">
    <property type="protein sequence ID" value="CRG90019.1"/>
    <property type="molecule type" value="Genomic_DNA"/>
</dbReference>
<evidence type="ECO:0000256" key="1">
    <source>
        <dbReference type="ARBA" id="ARBA00005409"/>
    </source>
</evidence>
<dbReference type="Gene3D" id="3.30.70.1020">
    <property type="entry name" value="Trehalose-6-phosphate phosphatase related protein, domain 2"/>
    <property type="match status" value="1"/>
</dbReference>
<dbReference type="InterPro" id="IPR023214">
    <property type="entry name" value="HAD_sf"/>
</dbReference>
<keyword evidence="4" id="KW-1185">Reference proteome</keyword>
<sequence length="867" mass="96193">MTLYVASLFLPYTIDFETDAARTTPPDDSDTVLIEGRLADLHRKARARALSLTPGATTEDEKIFKPFYATRSATDEPDRPTPTEVPVKSWGSSRKFNQPLPKTTNYPGSSILSGPAVPSEKDAQADHSDSEDSNRRVILSDVDWIVKSAVQGNGGLRNAINAAVREDIVQEKVWVGTLGMPTDLLKSHTRDSIANQLEEEYDSLVVFVADSEFEGHYFHYCRNILYPAFHYQMQESPRNKDYDEHSWNQYVKLNEHFADAIASKWKPGDRIWIHDYHLMLLPGLLRRRLGDVEIGFFMHTAFPSSEVFRCLTHRTALLEGLLGANLIGLQTGEYVYHFLHTVTRILGLEVPTEGIHLPDRVIPVKAFPMGVDNASLDTQRNSTEVKNWEVKICEKYKGKRLIVARDRLDAAGGIKQKLLAYEQFLKRYPEWRESVVLVQVASSASEATDLEAVVSKIAMRINSNYSTLTHQPLVLLKQDISFAQFLALMSVAEIFMITSLREGMNLSGHDFVLCQDGNSGVSQKYGSLILSEFTGSSSIWSKHELLVNPWDYAQCADAINSALVMPPQHRKENWMFLMGRMARNTASMWCSSYLTCLRQAYEVQSSRDSAVTALSSDDVRAKYNSSTRRMFILDEEAIFAAAENGLSKLASLKSLSANPQNTVYLTSSQTPKQLESSLAGLSDTGLIAENGAFLREPGQAEWQILATEIDTPDWRWGVHKLMQYYRDRTEGTSIEQRQFSLVFHSHDAPDRELALRHSSQLTDQINGSRGNAPIRAVMTDDAVTVEPTSVSLAAAADLAFHAAAAAAVGGGGGGTTSQLDFLLVCSADEPVFRWASQIGRKGAVSVARVSVDELAGLIGDVPSLHVA</sequence>
<dbReference type="Pfam" id="PF00982">
    <property type="entry name" value="Glyco_transf_20"/>
    <property type="match status" value="1"/>
</dbReference>
<dbReference type="InterPro" id="IPR036412">
    <property type="entry name" value="HAD-like_sf"/>
</dbReference>
<dbReference type="GO" id="GO:0003825">
    <property type="term" value="F:alpha,alpha-trehalose-phosphate synthase (UDP-forming) activity"/>
    <property type="evidence" value="ECO:0007669"/>
    <property type="project" value="TreeGrafter"/>
</dbReference>
<dbReference type="FunFam" id="3.40.50.2000:FF:000036">
    <property type="entry name" value="Alpha,alpha-trehalose-phosphate synthase subunit Tps2"/>
    <property type="match status" value="1"/>
</dbReference>
<feature type="compositionally biased region" description="Basic and acidic residues" evidence="2">
    <location>
        <begin position="119"/>
        <end position="134"/>
    </location>
</feature>
<dbReference type="GO" id="GO:0005946">
    <property type="term" value="C:alpha,alpha-trehalose-phosphate synthase complex (UDP-forming)"/>
    <property type="evidence" value="ECO:0007669"/>
    <property type="project" value="TreeGrafter"/>
</dbReference>
<dbReference type="OrthoDB" id="755951at2759"/>